<feature type="transmembrane region" description="Helical" evidence="7">
    <location>
        <begin position="598"/>
        <end position="622"/>
    </location>
</feature>
<dbReference type="InterPro" id="IPR050545">
    <property type="entry name" value="Mycobact_MmpL"/>
</dbReference>
<dbReference type="InterPro" id="IPR000731">
    <property type="entry name" value="SSD"/>
</dbReference>
<dbReference type="Gene3D" id="1.20.1640.10">
    <property type="entry name" value="Multidrug efflux transporter AcrB transmembrane domain"/>
    <property type="match status" value="2"/>
</dbReference>
<evidence type="ECO:0000313" key="10">
    <source>
        <dbReference type="EMBL" id="WJW69999.1"/>
    </source>
</evidence>
<evidence type="ECO:0000256" key="3">
    <source>
        <dbReference type="ARBA" id="ARBA00022475"/>
    </source>
</evidence>
<evidence type="ECO:0000256" key="7">
    <source>
        <dbReference type="SAM" id="Phobius"/>
    </source>
</evidence>
<feature type="transmembrane region" description="Helical" evidence="7">
    <location>
        <begin position="307"/>
        <end position="331"/>
    </location>
</feature>
<evidence type="ECO:0000313" key="11">
    <source>
        <dbReference type="Proteomes" id="UP000521676"/>
    </source>
</evidence>
<reference evidence="10" key="2">
    <citation type="journal article" date="2024" name="Nature">
        <title>Anoxygenic phototroph of the Chloroflexota uses a type I reaction centre.</title>
        <authorList>
            <person name="Tsuji J.M."/>
            <person name="Shaw N.A."/>
            <person name="Nagashima S."/>
            <person name="Venkiteswaran J.J."/>
            <person name="Schiff S.L."/>
            <person name="Watanabe T."/>
            <person name="Fukui M."/>
            <person name="Hanada S."/>
            <person name="Tank M."/>
            <person name="Neufeld J.D."/>
        </authorList>
    </citation>
    <scope>NUCLEOTIDE SEQUENCE</scope>
    <source>
        <strain evidence="10">L227-S17</strain>
        <plasmid evidence="10 12">unnamed1</plasmid>
    </source>
</reference>
<evidence type="ECO:0000313" key="12">
    <source>
        <dbReference type="Proteomes" id="UP001431572"/>
    </source>
</evidence>
<dbReference type="AlphaFoldDB" id="A0A8T7M4K5"/>
<feature type="transmembrane region" description="Helical" evidence="7">
    <location>
        <begin position="671"/>
        <end position="696"/>
    </location>
</feature>
<accession>A0A8T7M4K5</accession>
<dbReference type="Pfam" id="PF03176">
    <property type="entry name" value="MMPL"/>
    <property type="match status" value="2"/>
</dbReference>
<feature type="transmembrane region" description="Helical" evidence="7">
    <location>
        <begin position="708"/>
        <end position="732"/>
    </location>
</feature>
<dbReference type="SUPFAM" id="SSF82866">
    <property type="entry name" value="Multidrug efflux transporter AcrB transmembrane domain"/>
    <property type="match status" value="2"/>
</dbReference>
<reference evidence="9 11" key="1">
    <citation type="submission" date="2020-06" db="EMBL/GenBank/DDBJ databases">
        <title>Anoxygenic phototrophic Chloroflexota member uses a Type I reaction center.</title>
        <authorList>
            <person name="Tsuji J.M."/>
            <person name="Shaw N.A."/>
            <person name="Nagashima S."/>
            <person name="Venkiteswaran J."/>
            <person name="Schiff S.L."/>
            <person name="Hanada S."/>
            <person name="Tank M."/>
            <person name="Neufeld J.D."/>
        </authorList>
    </citation>
    <scope>NUCLEOTIDE SEQUENCE [LARGE SCALE GENOMIC DNA]</scope>
    <source>
        <strain evidence="9">L227-S17</strain>
    </source>
</reference>
<dbReference type="PANTHER" id="PTHR33406">
    <property type="entry name" value="MEMBRANE PROTEIN MJ1562-RELATED"/>
    <property type="match status" value="1"/>
</dbReference>
<feature type="transmembrane region" description="Helical" evidence="7">
    <location>
        <begin position="12"/>
        <end position="33"/>
    </location>
</feature>
<keyword evidence="5 7" id="KW-1133">Transmembrane helix</keyword>
<comment type="subcellular location">
    <subcellularLocation>
        <location evidence="1">Cell membrane</location>
        <topology evidence="1">Multi-pass membrane protein</topology>
    </subcellularLocation>
</comment>
<evidence type="ECO:0000256" key="1">
    <source>
        <dbReference type="ARBA" id="ARBA00004651"/>
    </source>
</evidence>
<evidence type="ECO:0000259" key="8">
    <source>
        <dbReference type="PROSITE" id="PS50156"/>
    </source>
</evidence>
<comment type="similarity">
    <text evidence="2">Belongs to the resistance-nodulation-cell division (RND) (TC 2.A.6) family. MmpL subfamily.</text>
</comment>
<proteinExistence type="inferred from homology"/>
<feature type="domain" description="SSD" evidence="8">
    <location>
        <begin position="203"/>
        <end position="329"/>
    </location>
</feature>
<keyword evidence="3" id="KW-1003">Cell membrane</keyword>
<keyword evidence="6 7" id="KW-0472">Membrane</keyword>
<protein>
    <submittedName>
        <fullName evidence="9">MMPL family transporter</fullName>
    </submittedName>
</protein>
<sequence>MRVFGRIAVKFRYLVVLIWVGVTIVCVTFLPSLSSVLNSDNSAFLPSDSPSLHALQLDNPFQATGGATTLVVASRNDTQLSADDQTAFTTVLNSIKGVAHIKNVRDQGISSDGKAHKALLEFDIGTGSPDAENIINTIRAKFTSQNLPTGLSFNLTGQLASTVDNNKASADAQRLTQTLSNLAILIMLVLVYRAILAPILTLLAPVLVLILSGPVIAGLVTTGIIQASSVTQAILTILVLGAGTDYGLFLTLRMHEELRRGLTPHEAVIEAVDKVGESISFSAGTVIGAMLCLLLASFGIYRGLGPSLAIAIALMLLAALTFLPALLAIFGKWLFWPAKLKVGVVEKPGAWGQIAVKVVEHPIITLVLGIVAFGGLSIAVFGYSPAGFGGSNTGPSGYDSANGTAAIAAHYPPAVVNPTTVLLKFSDPVWSDLSKVQQAEQSLEKTPVFRSVSGPLNPNGTAITTAQLQSLYSQLGSPSTLAATPPASSQISAQTYNAYRAIAQFISPDGKTVAFYTTLSAGDPTSTPALNAVPSIRKSVSDIAGQVGAVDNGVNGMAAVGYDVSTASDNDLFRIVPIVMLLIALLLALVMRSLVAPIYLVLSVALSFGASFGIAVLIFMTFGGQSGLNFVLPFLMFVFLMALGEDYNILVMSRIREEAQKFSLHTAITDALNATGTTVTSAGLILAATFAVSGIFGATDQIRQLGTGIAIGVILDTFLVRTLLVPSVVALVGRWNWWPSALYRKQEVVERAMDLQAR</sequence>
<organism evidence="9 11">
    <name type="scientific">Candidatus Chlorohelix allophototropha</name>
    <dbReference type="NCBI Taxonomy" id="3003348"/>
    <lineage>
        <taxon>Bacteria</taxon>
        <taxon>Bacillati</taxon>
        <taxon>Chloroflexota</taxon>
        <taxon>Chloroflexia</taxon>
        <taxon>Candidatus Chloroheliales</taxon>
        <taxon>Candidatus Chloroheliaceae</taxon>
        <taxon>Candidatus Chlorohelix</taxon>
    </lineage>
</organism>
<dbReference type="EMBL" id="JACATZ010000001">
    <property type="protein sequence ID" value="NWJ47007.1"/>
    <property type="molecule type" value="Genomic_DNA"/>
</dbReference>
<feature type="transmembrane region" description="Helical" evidence="7">
    <location>
        <begin position="279"/>
        <end position="301"/>
    </location>
</feature>
<dbReference type="RefSeq" id="WP_341471884.1">
    <property type="nucleotide sequence ID" value="NZ_CP128401.1"/>
</dbReference>
<evidence type="ECO:0000256" key="4">
    <source>
        <dbReference type="ARBA" id="ARBA00022692"/>
    </source>
</evidence>
<keyword evidence="4 7" id="KW-0812">Transmembrane</keyword>
<dbReference type="PANTHER" id="PTHR33406:SF6">
    <property type="entry name" value="MEMBRANE PROTEIN YDGH-RELATED"/>
    <property type="match status" value="1"/>
</dbReference>
<gene>
    <name evidence="9" type="ORF">HXX08_14185</name>
    <name evidence="10" type="ORF">OZ401_004800</name>
</gene>
<feature type="transmembrane region" description="Helical" evidence="7">
    <location>
        <begin position="628"/>
        <end position="650"/>
    </location>
</feature>
<keyword evidence="12" id="KW-1185">Reference proteome</keyword>
<geneLocation type="plasmid" evidence="10 12">
    <name>unnamed1</name>
</geneLocation>
<feature type="transmembrane region" description="Helical" evidence="7">
    <location>
        <begin position="363"/>
        <end position="383"/>
    </location>
</feature>
<dbReference type="Proteomes" id="UP000521676">
    <property type="component" value="Unassembled WGS sequence"/>
</dbReference>
<dbReference type="EMBL" id="CP128401">
    <property type="protein sequence ID" value="WJW69999.1"/>
    <property type="molecule type" value="Genomic_DNA"/>
</dbReference>
<evidence type="ECO:0000256" key="6">
    <source>
        <dbReference type="ARBA" id="ARBA00023136"/>
    </source>
</evidence>
<feature type="transmembrane region" description="Helical" evidence="7">
    <location>
        <begin position="572"/>
        <end position="591"/>
    </location>
</feature>
<dbReference type="InterPro" id="IPR004869">
    <property type="entry name" value="MMPL_dom"/>
</dbReference>
<feature type="domain" description="SSD" evidence="8">
    <location>
        <begin position="601"/>
        <end position="730"/>
    </location>
</feature>
<dbReference type="Proteomes" id="UP001431572">
    <property type="component" value="Plasmid unnamed1"/>
</dbReference>
<evidence type="ECO:0000313" key="9">
    <source>
        <dbReference type="EMBL" id="NWJ47007.1"/>
    </source>
</evidence>
<evidence type="ECO:0000256" key="2">
    <source>
        <dbReference type="ARBA" id="ARBA00010157"/>
    </source>
</evidence>
<name>A0A8T7M4K5_9CHLR</name>
<keyword evidence="10" id="KW-0614">Plasmid</keyword>
<dbReference type="PROSITE" id="PS50156">
    <property type="entry name" value="SSD"/>
    <property type="match status" value="2"/>
</dbReference>
<evidence type="ECO:0000256" key="5">
    <source>
        <dbReference type="ARBA" id="ARBA00022989"/>
    </source>
</evidence>
<dbReference type="GO" id="GO:0005886">
    <property type="term" value="C:plasma membrane"/>
    <property type="evidence" value="ECO:0007669"/>
    <property type="project" value="UniProtKB-SubCell"/>
</dbReference>